<dbReference type="Proteomes" id="UP000198583">
    <property type="component" value="Unassembled WGS sequence"/>
</dbReference>
<accession>A0A1I6EK04</accession>
<feature type="compositionally biased region" description="Basic and acidic residues" evidence="1">
    <location>
        <begin position="1"/>
        <end position="14"/>
    </location>
</feature>
<sequence length="33" mass="3475">MSTEIRADGMRQDDEPGAEDDSGCTVGFGVRTA</sequence>
<evidence type="ECO:0000313" key="2">
    <source>
        <dbReference type="EMBL" id="SFR18079.1"/>
    </source>
</evidence>
<proteinExistence type="predicted"/>
<dbReference type="AlphaFoldDB" id="A0A1I6EK04"/>
<dbReference type="STRING" id="84724.SAMN04488564_104710"/>
<dbReference type="EMBL" id="FOYL01000004">
    <property type="protein sequence ID" value="SFR18079.1"/>
    <property type="molecule type" value="Genomic_DNA"/>
</dbReference>
<name>A0A1I6EK04_9PSEU</name>
<reference evidence="3" key="1">
    <citation type="submission" date="2016-10" db="EMBL/GenBank/DDBJ databases">
        <authorList>
            <person name="Varghese N."/>
            <person name="Submissions S."/>
        </authorList>
    </citation>
    <scope>NUCLEOTIDE SEQUENCE [LARGE SCALE GENOMIC DNA]</scope>
    <source>
        <strain evidence="3">DSM 44232</strain>
    </source>
</reference>
<evidence type="ECO:0000313" key="3">
    <source>
        <dbReference type="Proteomes" id="UP000198583"/>
    </source>
</evidence>
<protein>
    <submittedName>
        <fullName evidence="2">Uncharacterized protein</fullName>
    </submittedName>
</protein>
<gene>
    <name evidence="2" type="ORF">SAMN04488564_104710</name>
</gene>
<organism evidence="2 3">
    <name type="scientific">Lentzea waywayandensis</name>
    <dbReference type="NCBI Taxonomy" id="84724"/>
    <lineage>
        <taxon>Bacteria</taxon>
        <taxon>Bacillati</taxon>
        <taxon>Actinomycetota</taxon>
        <taxon>Actinomycetes</taxon>
        <taxon>Pseudonocardiales</taxon>
        <taxon>Pseudonocardiaceae</taxon>
        <taxon>Lentzea</taxon>
    </lineage>
</organism>
<feature type="region of interest" description="Disordered" evidence="1">
    <location>
        <begin position="1"/>
        <end position="33"/>
    </location>
</feature>
<evidence type="ECO:0000256" key="1">
    <source>
        <dbReference type="SAM" id="MobiDB-lite"/>
    </source>
</evidence>
<keyword evidence="3" id="KW-1185">Reference proteome</keyword>